<dbReference type="EMBL" id="CP072943">
    <property type="protein sequence ID" value="QTX31907.1"/>
    <property type="molecule type" value="Genomic_DNA"/>
</dbReference>
<reference evidence="3" key="1">
    <citation type="submission" date="2021-04" db="EMBL/GenBank/DDBJ databases">
        <title>A novel Synergistetes isolate from a pyrite-forming mixed culture.</title>
        <authorList>
            <person name="Bunk B."/>
            <person name="Sproer C."/>
            <person name="Spring S."/>
            <person name="Pester M."/>
        </authorList>
    </citation>
    <scope>NUCLEOTIDE SEQUENCE [LARGE SCALE GENOMIC DNA]</scope>
    <source>
        <strain evidence="3">J.5.4.2-T.3.5.2</strain>
    </source>
</reference>
<evidence type="ECO:0000313" key="2">
    <source>
        <dbReference type="EMBL" id="QTX31907.1"/>
    </source>
</evidence>
<protein>
    <submittedName>
        <fullName evidence="2">Uncharacterized protein</fullName>
    </submittedName>
</protein>
<keyword evidence="3" id="KW-1185">Reference proteome</keyword>
<dbReference type="KEGG" id="aram:KAR29_11360"/>
<proteinExistence type="predicted"/>
<feature type="region of interest" description="Disordered" evidence="1">
    <location>
        <begin position="148"/>
        <end position="167"/>
    </location>
</feature>
<accession>A0A9Q7AN33</accession>
<dbReference type="RefSeq" id="WP_274373102.1">
    <property type="nucleotide sequence ID" value="NZ_CP072943.1"/>
</dbReference>
<name>A0A9Q7AN33_9BACT</name>
<feature type="compositionally biased region" description="Polar residues" evidence="1">
    <location>
        <begin position="157"/>
        <end position="167"/>
    </location>
</feature>
<dbReference type="AlphaFoldDB" id="A0A9Q7AN33"/>
<evidence type="ECO:0000256" key="1">
    <source>
        <dbReference type="SAM" id="MobiDB-lite"/>
    </source>
</evidence>
<sequence>MKAVDFIVDDNDSYLFIEFKDPENPQARYGNIKKFYQEFFSRSLCEALKQKYRDSFLYHWALAQPEKPIYYYVLVAIESLTAPALLSCTDDLKRMLPLYGPKTGRWRRSIVARCAVFNIAAWNHYLSQFPIRRLSGSTNGQGLSAIEVAQGDEQPQRPFSTSHGDGS</sequence>
<evidence type="ECO:0000313" key="3">
    <source>
        <dbReference type="Proteomes" id="UP000671879"/>
    </source>
</evidence>
<gene>
    <name evidence="2" type="ORF">KAR29_11360</name>
</gene>
<dbReference type="Proteomes" id="UP000671879">
    <property type="component" value="Chromosome"/>
</dbReference>
<organism evidence="2 3">
    <name type="scientific">Aminithiophilus ramosus</name>
    <dbReference type="NCBI Taxonomy" id="3029084"/>
    <lineage>
        <taxon>Bacteria</taxon>
        <taxon>Thermotogati</taxon>
        <taxon>Synergistota</taxon>
        <taxon>Synergistia</taxon>
        <taxon>Synergistales</taxon>
        <taxon>Aminithiophilaceae</taxon>
        <taxon>Aminithiophilus</taxon>
    </lineage>
</organism>